<dbReference type="Proteomes" id="UP000821845">
    <property type="component" value="Chromosome 4"/>
</dbReference>
<evidence type="ECO:0000313" key="1">
    <source>
        <dbReference type="EMBL" id="KAH6932186.1"/>
    </source>
</evidence>
<reference evidence="1" key="1">
    <citation type="submission" date="2020-05" db="EMBL/GenBank/DDBJ databases">
        <title>Large-scale comparative analyses of tick genomes elucidate their genetic diversity and vector capacities.</title>
        <authorList>
            <person name="Jia N."/>
            <person name="Wang J."/>
            <person name="Shi W."/>
            <person name="Du L."/>
            <person name="Sun Y."/>
            <person name="Zhan W."/>
            <person name="Jiang J."/>
            <person name="Wang Q."/>
            <person name="Zhang B."/>
            <person name="Ji P."/>
            <person name="Sakyi L.B."/>
            <person name="Cui X."/>
            <person name="Yuan T."/>
            <person name="Jiang B."/>
            <person name="Yang W."/>
            <person name="Lam T.T.-Y."/>
            <person name="Chang Q."/>
            <person name="Ding S."/>
            <person name="Wang X."/>
            <person name="Zhu J."/>
            <person name="Ruan X."/>
            <person name="Zhao L."/>
            <person name="Wei J."/>
            <person name="Que T."/>
            <person name="Du C."/>
            <person name="Cheng J."/>
            <person name="Dai P."/>
            <person name="Han X."/>
            <person name="Huang E."/>
            <person name="Gao Y."/>
            <person name="Liu J."/>
            <person name="Shao H."/>
            <person name="Ye R."/>
            <person name="Li L."/>
            <person name="Wei W."/>
            <person name="Wang X."/>
            <person name="Wang C."/>
            <person name="Yang T."/>
            <person name="Huo Q."/>
            <person name="Li W."/>
            <person name="Guo W."/>
            <person name="Chen H."/>
            <person name="Zhou L."/>
            <person name="Ni X."/>
            <person name="Tian J."/>
            <person name="Zhou Y."/>
            <person name="Sheng Y."/>
            <person name="Liu T."/>
            <person name="Pan Y."/>
            <person name="Xia L."/>
            <person name="Li J."/>
            <person name="Zhao F."/>
            <person name="Cao W."/>
        </authorList>
    </citation>
    <scope>NUCLEOTIDE SEQUENCE</scope>
    <source>
        <strain evidence="1">Hyas-2018</strain>
    </source>
</reference>
<comment type="caution">
    <text evidence="1">The sequence shown here is derived from an EMBL/GenBank/DDBJ whole genome shotgun (WGS) entry which is preliminary data.</text>
</comment>
<sequence>MQSDQLLVDLGVTAGANAPDVNLTAPASETPVDETANKGNAPEVPDKERSSPRPPTGRMALLERTLSAENEVRIALLWEEHAMRMLLMEEELKRKNKEHELKMEILPVQKKTELAKFQKINDTI</sequence>
<name>A0ACB7SDR1_HYAAI</name>
<accession>A0ACB7SDR1</accession>
<evidence type="ECO:0000313" key="2">
    <source>
        <dbReference type="Proteomes" id="UP000821845"/>
    </source>
</evidence>
<keyword evidence="2" id="KW-1185">Reference proteome</keyword>
<proteinExistence type="predicted"/>
<dbReference type="EMBL" id="CM023484">
    <property type="protein sequence ID" value="KAH6932186.1"/>
    <property type="molecule type" value="Genomic_DNA"/>
</dbReference>
<protein>
    <submittedName>
        <fullName evidence="1">Uncharacterized protein</fullName>
    </submittedName>
</protein>
<gene>
    <name evidence="1" type="ORF">HPB50_003640</name>
</gene>
<organism evidence="1 2">
    <name type="scientific">Hyalomma asiaticum</name>
    <name type="common">Tick</name>
    <dbReference type="NCBI Taxonomy" id="266040"/>
    <lineage>
        <taxon>Eukaryota</taxon>
        <taxon>Metazoa</taxon>
        <taxon>Ecdysozoa</taxon>
        <taxon>Arthropoda</taxon>
        <taxon>Chelicerata</taxon>
        <taxon>Arachnida</taxon>
        <taxon>Acari</taxon>
        <taxon>Parasitiformes</taxon>
        <taxon>Ixodida</taxon>
        <taxon>Ixodoidea</taxon>
        <taxon>Ixodidae</taxon>
        <taxon>Hyalomminae</taxon>
        <taxon>Hyalomma</taxon>
    </lineage>
</organism>